<dbReference type="RefSeq" id="WP_007367776.1">
    <property type="nucleotide sequence ID" value="NZ_GL872283.1"/>
</dbReference>
<comment type="caution">
    <text evidence="1">The sequence shown here is derived from an EMBL/GenBank/DDBJ whole genome shotgun (WGS) entry which is preliminary data.</text>
</comment>
<dbReference type="EMBL" id="AEWX01000002">
    <property type="protein sequence ID" value="EGC21199.1"/>
    <property type="molecule type" value="Genomic_DNA"/>
</dbReference>
<reference evidence="1 2" key="1">
    <citation type="submission" date="2011-01" db="EMBL/GenBank/DDBJ databases">
        <authorList>
            <person name="Muzny D."/>
            <person name="Qin X."/>
            <person name="Deng J."/>
            <person name="Jiang H."/>
            <person name="Liu Y."/>
            <person name="Qu J."/>
            <person name="Song X.-Z."/>
            <person name="Zhang L."/>
            <person name="Thornton R."/>
            <person name="Coyle M."/>
            <person name="Francisco L."/>
            <person name="Jackson L."/>
            <person name="Javaid M."/>
            <person name="Korchina V."/>
            <person name="Kovar C."/>
            <person name="Mata R."/>
            <person name="Mathew T."/>
            <person name="Ngo R."/>
            <person name="Nguyen L."/>
            <person name="Nguyen N."/>
            <person name="Okwuonu G."/>
            <person name="Ongeri F."/>
            <person name="Pham C."/>
            <person name="Simmons D."/>
            <person name="Wilczek-Boney K."/>
            <person name="Hale W."/>
            <person name="Jakkamsetti A."/>
            <person name="Pham P."/>
            <person name="Ruth R."/>
            <person name="San Lucas F."/>
            <person name="Warren J."/>
            <person name="Zhang J."/>
            <person name="Zhao Z."/>
            <person name="Zhou C."/>
            <person name="Zhu D."/>
            <person name="Lee S."/>
            <person name="Bess C."/>
            <person name="Blankenburg K."/>
            <person name="Forbes L."/>
            <person name="Fu Q."/>
            <person name="Gubbala S."/>
            <person name="Hirani K."/>
            <person name="Jayaseelan J.C."/>
            <person name="Lara F."/>
            <person name="Munidasa M."/>
            <person name="Palculict T."/>
            <person name="Patil S."/>
            <person name="Pu L.-L."/>
            <person name="Saada N."/>
            <person name="Tang L."/>
            <person name="Weissenberger G."/>
            <person name="Zhu Y."/>
            <person name="Hemphill L."/>
            <person name="Shang Y."/>
            <person name="Youmans B."/>
            <person name="Ayvaz T."/>
            <person name="Ross M."/>
            <person name="Santibanez J."/>
            <person name="Aqrawi P."/>
            <person name="Gross S."/>
            <person name="Joshi V."/>
            <person name="Fowler G."/>
            <person name="Nazareth L."/>
            <person name="Reid J."/>
            <person name="Worley K."/>
            <person name="Petrosino J."/>
            <person name="Highlander S."/>
            <person name="Gibbs R."/>
        </authorList>
    </citation>
    <scope>NUCLEOTIDE SEQUENCE [LARGE SCALE GENOMIC DNA]</scope>
    <source>
        <strain evidence="1 2">DSM 16608</strain>
    </source>
</reference>
<dbReference type="AlphaFoldDB" id="F0F3R9"/>
<protein>
    <submittedName>
        <fullName evidence="1">Uncharacterized protein</fullName>
    </submittedName>
</protein>
<dbReference type="HOGENOM" id="CLU_2635121_0_0_10"/>
<proteinExistence type="predicted"/>
<gene>
    <name evidence="1" type="ORF">HMPREF9141_0235</name>
</gene>
<accession>F0F3R9</accession>
<sequence>MKTDSGKFQAKDRERTAGSYKLQESIRWMECRNVSFLSAGISVPNRLGFLFPTAGIPVPNRLGILFPTAGNVCTDDR</sequence>
<organism evidence="1 2">
    <name type="scientific">Prevotella multiformis DSM 16608</name>
    <dbReference type="NCBI Taxonomy" id="888743"/>
    <lineage>
        <taxon>Bacteria</taxon>
        <taxon>Pseudomonadati</taxon>
        <taxon>Bacteroidota</taxon>
        <taxon>Bacteroidia</taxon>
        <taxon>Bacteroidales</taxon>
        <taxon>Prevotellaceae</taxon>
        <taxon>Prevotella</taxon>
    </lineage>
</organism>
<name>F0F3R9_9BACT</name>
<evidence type="ECO:0000313" key="2">
    <source>
        <dbReference type="Proteomes" id="UP000005697"/>
    </source>
</evidence>
<evidence type="ECO:0000313" key="1">
    <source>
        <dbReference type="EMBL" id="EGC21199.1"/>
    </source>
</evidence>
<dbReference type="STRING" id="888743.HMPREF9141_0235"/>
<dbReference type="Proteomes" id="UP000005697">
    <property type="component" value="Unassembled WGS sequence"/>
</dbReference>
<keyword evidence="2" id="KW-1185">Reference proteome</keyword>